<comment type="subcellular location">
    <subcellularLocation>
        <location evidence="2">Synapse</location>
    </subcellularLocation>
</comment>
<proteinExistence type="predicted"/>
<dbReference type="InterPro" id="IPR035892">
    <property type="entry name" value="C2_domain_sf"/>
</dbReference>
<dbReference type="GO" id="GO:0048791">
    <property type="term" value="P:calcium ion-regulated exocytosis of neurotransmitter"/>
    <property type="evidence" value="ECO:0007669"/>
    <property type="project" value="TreeGrafter"/>
</dbReference>
<evidence type="ECO:0000256" key="1">
    <source>
        <dbReference type="ARBA" id="ARBA00023018"/>
    </source>
</evidence>
<gene>
    <name evidence="4" type="ORF">NMOB1V02_LOCUS11222</name>
</gene>
<dbReference type="AlphaFoldDB" id="A0A7R9C0X5"/>
<dbReference type="Gene3D" id="2.60.40.150">
    <property type="entry name" value="C2 domain"/>
    <property type="match status" value="1"/>
</dbReference>
<dbReference type="Pfam" id="PF00168">
    <property type="entry name" value="C2"/>
    <property type="match status" value="1"/>
</dbReference>
<dbReference type="OrthoDB" id="420032at2759"/>
<dbReference type="PANTHER" id="PTHR12157:SF21">
    <property type="entry name" value="RAB3 INTERACTING MOLECULE, ISOFORM F"/>
    <property type="match status" value="1"/>
</dbReference>
<feature type="domain" description="C2" evidence="3">
    <location>
        <begin position="57"/>
        <end position="161"/>
    </location>
</feature>
<dbReference type="InterPro" id="IPR039032">
    <property type="entry name" value="Rim-like"/>
</dbReference>
<evidence type="ECO:0000256" key="2">
    <source>
        <dbReference type="ARBA" id="ARBA00034103"/>
    </source>
</evidence>
<dbReference type="Gene3D" id="2.30.42.10">
    <property type="match status" value="1"/>
</dbReference>
<dbReference type="InterPro" id="IPR000008">
    <property type="entry name" value="C2_dom"/>
</dbReference>
<dbReference type="GO" id="GO:0044325">
    <property type="term" value="F:transmembrane transporter binding"/>
    <property type="evidence" value="ECO:0007669"/>
    <property type="project" value="TreeGrafter"/>
</dbReference>
<organism evidence="4">
    <name type="scientific">Notodromas monacha</name>
    <dbReference type="NCBI Taxonomy" id="399045"/>
    <lineage>
        <taxon>Eukaryota</taxon>
        <taxon>Metazoa</taxon>
        <taxon>Ecdysozoa</taxon>
        <taxon>Arthropoda</taxon>
        <taxon>Crustacea</taxon>
        <taxon>Oligostraca</taxon>
        <taxon>Ostracoda</taxon>
        <taxon>Podocopa</taxon>
        <taxon>Podocopida</taxon>
        <taxon>Cypridocopina</taxon>
        <taxon>Cypridoidea</taxon>
        <taxon>Cyprididae</taxon>
        <taxon>Notodromas</taxon>
    </lineage>
</organism>
<feature type="non-terminal residue" evidence="4">
    <location>
        <position position="1"/>
    </location>
</feature>
<dbReference type="SUPFAM" id="SSF50156">
    <property type="entry name" value="PDZ domain-like"/>
    <property type="match status" value="1"/>
</dbReference>
<keyword evidence="5" id="KW-1185">Reference proteome</keyword>
<name>A0A7R9C0X5_9CRUS</name>
<reference evidence="4" key="1">
    <citation type="submission" date="2020-11" db="EMBL/GenBank/DDBJ databases">
        <authorList>
            <person name="Tran Van P."/>
        </authorList>
    </citation>
    <scope>NUCLEOTIDE SEQUENCE</scope>
</reference>
<dbReference type="GO" id="GO:0042734">
    <property type="term" value="C:presynaptic membrane"/>
    <property type="evidence" value="ECO:0007669"/>
    <property type="project" value="TreeGrafter"/>
</dbReference>
<protein>
    <recommendedName>
        <fullName evidence="3">C2 domain-containing protein</fullName>
    </recommendedName>
</protein>
<dbReference type="Proteomes" id="UP000678499">
    <property type="component" value="Unassembled WGS sequence"/>
</dbReference>
<keyword evidence="1" id="KW-0770">Synapse</keyword>
<dbReference type="GO" id="GO:0048167">
    <property type="term" value="P:regulation of synaptic plasticity"/>
    <property type="evidence" value="ECO:0007669"/>
    <property type="project" value="TreeGrafter"/>
</dbReference>
<dbReference type="PANTHER" id="PTHR12157">
    <property type="entry name" value="REGULATING SYNAPTIC MEMBRANE EXOCYTOSIS PROTEIN"/>
    <property type="match status" value="1"/>
</dbReference>
<dbReference type="GO" id="GO:0050806">
    <property type="term" value="P:positive regulation of synaptic transmission"/>
    <property type="evidence" value="ECO:0007669"/>
    <property type="project" value="TreeGrafter"/>
</dbReference>
<sequence>MCLTPKKEKKCVDVCDEVLEWNGRSLQGKTFEEVSEVVADSKHEPEVELVVSRFTGDTGGGGVRLWFAAQSLQLVVSIVGANDLPPKKSGHLRNPYAKLVLLPDRSEKSKRRTRMLAGTCDPMWKQRFVYSPLRRTEINLRTLEVSVWDFDQFGPNEFLGQ</sequence>
<dbReference type="GO" id="GO:0042391">
    <property type="term" value="P:regulation of membrane potential"/>
    <property type="evidence" value="ECO:0007669"/>
    <property type="project" value="TreeGrafter"/>
</dbReference>
<dbReference type="EMBL" id="CAJPEX010005703">
    <property type="protein sequence ID" value="CAG0923761.1"/>
    <property type="molecule type" value="Genomic_DNA"/>
</dbReference>
<accession>A0A7R9C0X5</accession>
<dbReference type="GO" id="GO:0048788">
    <property type="term" value="C:cytoskeleton of presynaptic active zone"/>
    <property type="evidence" value="ECO:0007669"/>
    <property type="project" value="TreeGrafter"/>
</dbReference>
<dbReference type="EMBL" id="OA887740">
    <property type="protein sequence ID" value="CAD7283609.1"/>
    <property type="molecule type" value="Genomic_DNA"/>
</dbReference>
<dbReference type="SUPFAM" id="SSF49562">
    <property type="entry name" value="C2 domain (Calcium/lipid-binding domain, CaLB)"/>
    <property type="match status" value="1"/>
</dbReference>
<dbReference type="GO" id="GO:0031267">
    <property type="term" value="F:small GTPase binding"/>
    <property type="evidence" value="ECO:0007669"/>
    <property type="project" value="InterPro"/>
</dbReference>
<dbReference type="PROSITE" id="PS50004">
    <property type="entry name" value="C2"/>
    <property type="match status" value="1"/>
</dbReference>
<dbReference type="InterPro" id="IPR036034">
    <property type="entry name" value="PDZ_sf"/>
</dbReference>
<evidence type="ECO:0000313" key="4">
    <source>
        <dbReference type="EMBL" id="CAD7283609.1"/>
    </source>
</evidence>
<evidence type="ECO:0000313" key="5">
    <source>
        <dbReference type="Proteomes" id="UP000678499"/>
    </source>
</evidence>
<evidence type="ECO:0000259" key="3">
    <source>
        <dbReference type="PROSITE" id="PS50004"/>
    </source>
</evidence>